<accession>A0A6A4HSJ1</accession>
<dbReference type="InterPro" id="IPR008030">
    <property type="entry name" value="NmrA-like"/>
</dbReference>
<feature type="domain" description="NmrA-like" evidence="3">
    <location>
        <begin position="4"/>
        <end position="244"/>
    </location>
</feature>
<dbReference type="Proteomes" id="UP000799118">
    <property type="component" value="Unassembled WGS sequence"/>
</dbReference>
<protein>
    <submittedName>
        <fullName evidence="4">NAD-P-binding protein</fullName>
    </submittedName>
</protein>
<keyword evidence="5" id="KW-1185">Reference proteome</keyword>
<name>A0A6A4HSJ1_9AGAR</name>
<dbReference type="PANTHER" id="PTHR42748:SF14">
    <property type="entry name" value="SNOAL-LIKE DOMAIN-CONTAINING PROTEIN"/>
    <property type="match status" value="1"/>
</dbReference>
<evidence type="ECO:0000313" key="5">
    <source>
        <dbReference type="Proteomes" id="UP000799118"/>
    </source>
</evidence>
<dbReference type="InterPro" id="IPR036291">
    <property type="entry name" value="NAD(P)-bd_dom_sf"/>
</dbReference>
<dbReference type="AlphaFoldDB" id="A0A6A4HSJ1"/>
<dbReference type="OrthoDB" id="300709at2759"/>
<evidence type="ECO:0000259" key="3">
    <source>
        <dbReference type="Pfam" id="PF05368"/>
    </source>
</evidence>
<comment type="similarity">
    <text evidence="1">Belongs to the NmrA-type oxidoreductase family.</text>
</comment>
<keyword evidence="2" id="KW-0521">NADP</keyword>
<reference evidence="4" key="1">
    <citation type="journal article" date="2019" name="Environ. Microbiol.">
        <title>Fungal ecological strategies reflected in gene transcription - a case study of two litter decomposers.</title>
        <authorList>
            <person name="Barbi F."/>
            <person name="Kohler A."/>
            <person name="Barry K."/>
            <person name="Baskaran P."/>
            <person name="Daum C."/>
            <person name="Fauchery L."/>
            <person name="Ihrmark K."/>
            <person name="Kuo A."/>
            <person name="LaButti K."/>
            <person name="Lipzen A."/>
            <person name="Morin E."/>
            <person name="Grigoriev I.V."/>
            <person name="Henrissat B."/>
            <person name="Lindahl B."/>
            <person name="Martin F."/>
        </authorList>
    </citation>
    <scope>NUCLEOTIDE SEQUENCE</scope>
    <source>
        <strain evidence="4">JB14</strain>
    </source>
</reference>
<dbReference type="Gene3D" id="3.90.25.10">
    <property type="entry name" value="UDP-galactose 4-epimerase, domain 1"/>
    <property type="match status" value="1"/>
</dbReference>
<dbReference type="CDD" id="cd05251">
    <property type="entry name" value="NmrA_like_SDR_a"/>
    <property type="match status" value="1"/>
</dbReference>
<dbReference type="Gene3D" id="3.40.50.720">
    <property type="entry name" value="NAD(P)-binding Rossmann-like Domain"/>
    <property type="match status" value="1"/>
</dbReference>
<proteinExistence type="inferred from homology"/>
<dbReference type="PANTHER" id="PTHR42748">
    <property type="entry name" value="NITROGEN METABOLITE REPRESSION PROTEIN NMRA FAMILY MEMBER"/>
    <property type="match status" value="1"/>
</dbReference>
<evidence type="ECO:0000313" key="4">
    <source>
        <dbReference type="EMBL" id="KAE9399994.1"/>
    </source>
</evidence>
<dbReference type="InterPro" id="IPR051164">
    <property type="entry name" value="NmrA-like_oxidored"/>
</dbReference>
<evidence type="ECO:0000256" key="1">
    <source>
        <dbReference type="ARBA" id="ARBA00006328"/>
    </source>
</evidence>
<dbReference type="SUPFAM" id="SSF51735">
    <property type="entry name" value="NAD(P)-binding Rossmann-fold domains"/>
    <property type="match status" value="1"/>
</dbReference>
<dbReference type="Pfam" id="PF05368">
    <property type="entry name" value="NmrA"/>
    <property type="match status" value="1"/>
</dbReference>
<sequence>MPAKKLILVIGATGAQGKPVVSALLAPRSDGTPSPYSVRALTRDTTSDKAQALASLGAELFQGRFDDLDNIAAALEGCYGVFVNTDTWTVGQEKEIYVSIKIFEQAHRVQQLRHFVWSGLDYGSKLGKYDPKYRAIHLDGKGIPSGDSLTWSIVTTGPYIENLTDVLVFALPVEDGHIPTISLEDIGWWARYTFDHRSETSGQELKIATEMMTVDQLVETFTRVTGIPAIRKRISIEEYLGIYPQMNLFVVKGAGEGPTIGDTFAGMYRVWGADLITRDMEWNRRVHPTGYTLESWIREKDFNGKLVPKLRGRIQDSGRAHWSTEED</sequence>
<dbReference type="EMBL" id="ML769462">
    <property type="protein sequence ID" value="KAE9399994.1"/>
    <property type="molecule type" value="Genomic_DNA"/>
</dbReference>
<organism evidence="4 5">
    <name type="scientific">Gymnopus androsaceus JB14</name>
    <dbReference type="NCBI Taxonomy" id="1447944"/>
    <lineage>
        <taxon>Eukaryota</taxon>
        <taxon>Fungi</taxon>
        <taxon>Dikarya</taxon>
        <taxon>Basidiomycota</taxon>
        <taxon>Agaricomycotina</taxon>
        <taxon>Agaricomycetes</taxon>
        <taxon>Agaricomycetidae</taxon>
        <taxon>Agaricales</taxon>
        <taxon>Marasmiineae</taxon>
        <taxon>Omphalotaceae</taxon>
        <taxon>Gymnopus</taxon>
    </lineage>
</organism>
<gene>
    <name evidence="4" type="ORF">BT96DRAFT_957071</name>
</gene>
<evidence type="ECO:0000256" key="2">
    <source>
        <dbReference type="ARBA" id="ARBA00022857"/>
    </source>
</evidence>
<dbReference type="GO" id="GO:0005634">
    <property type="term" value="C:nucleus"/>
    <property type="evidence" value="ECO:0007669"/>
    <property type="project" value="TreeGrafter"/>
</dbReference>